<comment type="caution">
    <text evidence="2">The sequence shown here is derived from an EMBL/GenBank/DDBJ whole genome shotgun (WGS) entry which is preliminary data.</text>
</comment>
<accession>A0A7W8EBT8</accession>
<dbReference type="SUPFAM" id="SSF54427">
    <property type="entry name" value="NTF2-like"/>
    <property type="match status" value="1"/>
</dbReference>
<dbReference type="Gene3D" id="3.10.450.50">
    <property type="match status" value="1"/>
</dbReference>
<dbReference type="RefSeq" id="WP_184259477.1">
    <property type="nucleotide sequence ID" value="NZ_JACHIO010000024.1"/>
</dbReference>
<sequence length="168" mass="18324">MSTSGSAVPSTSAVIANATRQASPAAIPEVSSEQPSEGNVQDDVTNVLHTWAKSIATNDPATVASYYAPNVAIYYGKTSVDNAFVLADKEAFLRHGNEITRLDLGQISFVNESPTAATVRFDMDVTWEKSGNITHKILFFQVNLQNLNEEWKITAEQNYKPSVSVTRQ</sequence>
<evidence type="ECO:0000313" key="3">
    <source>
        <dbReference type="Proteomes" id="UP000584867"/>
    </source>
</evidence>
<dbReference type="EMBL" id="JACHIO010000024">
    <property type="protein sequence ID" value="MBB5066167.1"/>
    <property type="molecule type" value="Genomic_DNA"/>
</dbReference>
<feature type="compositionally biased region" description="Polar residues" evidence="1">
    <location>
        <begin position="31"/>
        <end position="40"/>
    </location>
</feature>
<evidence type="ECO:0000256" key="1">
    <source>
        <dbReference type="SAM" id="MobiDB-lite"/>
    </source>
</evidence>
<evidence type="ECO:0000313" key="2">
    <source>
        <dbReference type="EMBL" id="MBB5066167.1"/>
    </source>
</evidence>
<protein>
    <recommendedName>
        <fullName evidence="4">DUF4440 domain-containing protein</fullName>
    </recommendedName>
</protein>
<reference evidence="2 3" key="1">
    <citation type="submission" date="2020-08" db="EMBL/GenBank/DDBJ databases">
        <title>Genomic Encyclopedia of Type Strains, Phase IV (KMG-V): Genome sequencing to study the core and pangenomes of soil and plant-associated prokaryotes.</title>
        <authorList>
            <person name="Whitman W."/>
        </authorList>
    </citation>
    <scope>NUCLEOTIDE SEQUENCE [LARGE SCALE GENOMIC DNA]</scope>
    <source>
        <strain evidence="2 3">X5P3</strain>
    </source>
</reference>
<dbReference type="AlphaFoldDB" id="A0A7W8EBT8"/>
<feature type="region of interest" description="Disordered" evidence="1">
    <location>
        <begin position="19"/>
        <end position="40"/>
    </location>
</feature>
<proteinExistence type="predicted"/>
<name>A0A7W8EBT8_9BACT</name>
<organism evidence="2 3">
    <name type="scientific">Granulicella mallensis</name>
    <dbReference type="NCBI Taxonomy" id="940614"/>
    <lineage>
        <taxon>Bacteria</taxon>
        <taxon>Pseudomonadati</taxon>
        <taxon>Acidobacteriota</taxon>
        <taxon>Terriglobia</taxon>
        <taxon>Terriglobales</taxon>
        <taxon>Acidobacteriaceae</taxon>
        <taxon>Granulicella</taxon>
    </lineage>
</organism>
<gene>
    <name evidence="2" type="ORF">HDF15_004541</name>
</gene>
<dbReference type="InterPro" id="IPR032710">
    <property type="entry name" value="NTF2-like_dom_sf"/>
</dbReference>
<dbReference type="Proteomes" id="UP000584867">
    <property type="component" value="Unassembled WGS sequence"/>
</dbReference>
<evidence type="ECO:0008006" key="4">
    <source>
        <dbReference type="Google" id="ProtNLM"/>
    </source>
</evidence>